<name>A0A4Y5TQR3_9CAUD</name>
<dbReference type="Proteomes" id="UP000319063">
    <property type="component" value="Segment"/>
</dbReference>
<sequence>MKFAFYKGQRGKFTKANRALTSMANIKVGVSASLGFNNAVIYTDGGTLNVLMLGDRMLRTSVIYVKSLKPKRIPDKDGNVTFTSVSIDTDIVGYGDLGLTSGFRVLGERIVNEINRGTFDVAKLIYCRDHGHSTVTEGLAETEPGEEFYVKA</sequence>
<keyword evidence="2" id="KW-1185">Reference proteome</keyword>
<dbReference type="EMBL" id="MK994515">
    <property type="protein sequence ID" value="QDB71323.1"/>
    <property type="molecule type" value="Genomic_DNA"/>
</dbReference>
<protein>
    <submittedName>
        <fullName evidence="1">Uncharacterized protein</fullName>
    </submittedName>
</protein>
<gene>
    <name evidence="1" type="ORF">CPT_Moabite_293</name>
</gene>
<evidence type="ECO:0000313" key="2">
    <source>
        <dbReference type="Proteomes" id="UP000319063"/>
    </source>
</evidence>
<reference evidence="2" key="1">
    <citation type="submission" date="2019-05" db="EMBL/GenBank/DDBJ databases">
        <title>Complete Genome Sequence of Serratia marcescens Myophage Moabite.</title>
        <authorList>
            <person name="Price L."/>
            <person name="Rohren M."/>
            <person name="Newkirk H."/>
            <person name="Liu M."/>
            <person name="Ramsey J."/>
        </authorList>
    </citation>
    <scope>NUCLEOTIDE SEQUENCE [LARGE SCALE GENOMIC DNA]</scope>
</reference>
<evidence type="ECO:0000313" key="1">
    <source>
        <dbReference type="EMBL" id="QDB71323.1"/>
    </source>
</evidence>
<accession>A0A4Y5TQR3</accession>
<proteinExistence type="predicted"/>
<organism evidence="1 2">
    <name type="scientific">Serratia phage Moabite</name>
    <dbReference type="NCBI Taxonomy" id="2587814"/>
    <lineage>
        <taxon>Viruses</taxon>
        <taxon>Duplodnaviria</taxon>
        <taxon>Heunggongvirae</taxon>
        <taxon>Uroviricota</taxon>
        <taxon>Caudoviricetes</taxon>
        <taxon>Chimalliviridae</taxon>
        <taxon>Moabitevirus</taxon>
        <taxon>Moabitevirus moabite</taxon>
    </lineage>
</organism>